<dbReference type="InterPro" id="IPR025857">
    <property type="entry name" value="MacB_PCD"/>
</dbReference>
<evidence type="ECO:0000256" key="4">
    <source>
        <dbReference type="ARBA" id="ARBA00022692"/>
    </source>
</evidence>
<dbReference type="KEGG" id="azo:azo3176"/>
<evidence type="ECO:0000259" key="9">
    <source>
        <dbReference type="Pfam" id="PF12704"/>
    </source>
</evidence>
<feature type="transmembrane region" description="Helical" evidence="7">
    <location>
        <begin position="261"/>
        <end position="284"/>
    </location>
</feature>
<name>A1KAD7_AZOSB</name>
<evidence type="ECO:0000313" key="10">
    <source>
        <dbReference type="EMBL" id="CAL95793.1"/>
    </source>
</evidence>
<organism evidence="10 11">
    <name type="scientific">Azoarcus sp. (strain BH72)</name>
    <dbReference type="NCBI Taxonomy" id="418699"/>
    <lineage>
        <taxon>Bacteria</taxon>
        <taxon>Pseudomonadati</taxon>
        <taxon>Pseudomonadota</taxon>
        <taxon>Betaproteobacteria</taxon>
        <taxon>Rhodocyclales</taxon>
        <taxon>Zoogloeaceae</taxon>
        <taxon>Azoarcus</taxon>
    </lineage>
</organism>
<dbReference type="Proteomes" id="UP000002588">
    <property type="component" value="Chromosome"/>
</dbReference>
<dbReference type="GO" id="GO:0098797">
    <property type="term" value="C:plasma membrane protein complex"/>
    <property type="evidence" value="ECO:0007669"/>
    <property type="project" value="TreeGrafter"/>
</dbReference>
<evidence type="ECO:0000256" key="5">
    <source>
        <dbReference type="ARBA" id="ARBA00022989"/>
    </source>
</evidence>
<keyword evidence="5 7" id="KW-1133">Transmembrane helix</keyword>
<dbReference type="AlphaFoldDB" id="A1KAD7"/>
<dbReference type="eggNOG" id="COG4591">
    <property type="taxonomic scope" value="Bacteria"/>
</dbReference>
<dbReference type="STRING" id="62928.azo3176"/>
<dbReference type="PANTHER" id="PTHR30489">
    <property type="entry name" value="LIPOPROTEIN-RELEASING SYSTEM TRANSMEMBRANE PROTEIN LOLE"/>
    <property type="match status" value="1"/>
</dbReference>
<reference evidence="10 11" key="1">
    <citation type="journal article" date="2006" name="Nat. Biotechnol.">
        <title>Complete genome of the mutualistic, N2-fixing grass endophyte Azoarcus sp. strain BH72.</title>
        <authorList>
            <person name="Krause A."/>
            <person name="Ramakumar A."/>
            <person name="Bartels D."/>
            <person name="Battistoni F."/>
            <person name="Bekel T."/>
            <person name="Boch J."/>
            <person name="Boehm M."/>
            <person name="Friedrich F."/>
            <person name="Hurek T."/>
            <person name="Krause L."/>
            <person name="Linke B."/>
            <person name="McHardy A.C."/>
            <person name="Sarkar A."/>
            <person name="Schneiker S."/>
            <person name="Syed A.A."/>
            <person name="Thauer R."/>
            <person name="Vorhoelter F.-J."/>
            <person name="Weidner S."/>
            <person name="Puehler A."/>
            <person name="Reinhold-Hurek B."/>
            <person name="Kaiser O."/>
            <person name="Goesmann A."/>
        </authorList>
    </citation>
    <scope>NUCLEOTIDE SEQUENCE [LARGE SCALE GENOMIC DNA]</scope>
    <source>
        <strain evidence="10 11">BH72</strain>
    </source>
</reference>
<sequence>MAARNIVRQRRRSAMALLTVCGGVVAILLAGGFVEWVFSALRDSTIHSQLGHIQVTRPGYFRQGIADPYNYLLPAEIAPEVQEERGHIVSVAPRLAFSGLLGTGESSVSFIGEGIDPVRERQITRALKIVSGRDLRDNGDQAAVLGRGLASALGVKAGDRVVLLVNAAAGGVNAVELEVAGVFSSMIKAYDDSALRVPVDIARKLLRVDGATSWVLLLDDHAHTTVEANRLKREARDVEVTPWYDMADFYNKTVGLFSRQLGVVQTLIGLIVVLTITNTLAMAVRERTGEIGTILATGSRRREVLSLFVCEGALLGLFGGILGLILGAILAAVISAIGIPMPAAPGMTEGYTGEILITPALGLQALLLAAATTTIASIVPAMHAARMNIVDALRHAR</sequence>
<dbReference type="PANTHER" id="PTHR30489:SF0">
    <property type="entry name" value="LIPOPROTEIN-RELEASING SYSTEM TRANSMEMBRANE PROTEIN LOLE"/>
    <property type="match status" value="1"/>
</dbReference>
<dbReference type="InterPro" id="IPR051447">
    <property type="entry name" value="Lipoprotein-release_system"/>
</dbReference>
<accession>A1KAD7</accession>
<feature type="transmembrane region" description="Helical" evidence="7">
    <location>
        <begin position="357"/>
        <end position="379"/>
    </location>
</feature>
<dbReference type="Pfam" id="PF12704">
    <property type="entry name" value="MacB_PCD"/>
    <property type="match status" value="1"/>
</dbReference>
<evidence type="ECO:0000256" key="7">
    <source>
        <dbReference type="SAM" id="Phobius"/>
    </source>
</evidence>
<feature type="transmembrane region" description="Helical" evidence="7">
    <location>
        <begin position="304"/>
        <end position="337"/>
    </location>
</feature>
<evidence type="ECO:0000256" key="2">
    <source>
        <dbReference type="ARBA" id="ARBA00005236"/>
    </source>
</evidence>
<keyword evidence="6 7" id="KW-0472">Membrane</keyword>
<dbReference type="EMBL" id="AM406670">
    <property type="protein sequence ID" value="CAL95793.1"/>
    <property type="molecule type" value="Genomic_DNA"/>
</dbReference>
<keyword evidence="3" id="KW-1003">Cell membrane</keyword>
<feature type="domain" description="MacB-like periplasmic core" evidence="9">
    <location>
        <begin position="13"/>
        <end position="224"/>
    </location>
</feature>
<keyword evidence="4 7" id="KW-0812">Transmembrane</keyword>
<protein>
    <submittedName>
        <fullName evidence="10">Permease component of an ABC-transporter system</fullName>
    </submittedName>
</protein>
<comment type="subcellular location">
    <subcellularLocation>
        <location evidence="1">Cell membrane</location>
        <topology evidence="1">Multi-pass membrane protein</topology>
    </subcellularLocation>
</comment>
<keyword evidence="11" id="KW-1185">Reference proteome</keyword>
<dbReference type="GO" id="GO:0044874">
    <property type="term" value="P:lipoprotein localization to outer membrane"/>
    <property type="evidence" value="ECO:0007669"/>
    <property type="project" value="TreeGrafter"/>
</dbReference>
<feature type="domain" description="ABC3 transporter permease C-terminal" evidence="8">
    <location>
        <begin position="266"/>
        <end position="389"/>
    </location>
</feature>
<dbReference type="Pfam" id="PF02687">
    <property type="entry name" value="FtsX"/>
    <property type="match status" value="1"/>
</dbReference>
<evidence type="ECO:0000259" key="8">
    <source>
        <dbReference type="Pfam" id="PF02687"/>
    </source>
</evidence>
<comment type="similarity">
    <text evidence="2">Belongs to the ABC-4 integral membrane protein family. LolC/E subfamily.</text>
</comment>
<feature type="transmembrane region" description="Helical" evidence="7">
    <location>
        <begin position="14"/>
        <end position="38"/>
    </location>
</feature>
<evidence type="ECO:0000313" key="11">
    <source>
        <dbReference type="Proteomes" id="UP000002588"/>
    </source>
</evidence>
<dbReference type="HOGENOM" id="CLU_000604_8_6_4"/>
<proteinExistence type="inferred from homology"/>
<dbReference type="InterPro" id="IPR003838">
    <property type="entry name" value="ABC3_permease_C"/>
</dbReference>
<evidence type="ECO:0000256" key="3">
    <source>
        <dbReference type="ARBA" id="ARBA00022475"/>
    </source>
</evidence>
<gene>
    <name evidence="10" type="ordered locus">azo3176</name>
</gene>
<evidence type="ECO:0000256" key="6">
    <source>
        <dbReference type="ARBA" id="ARBA00023136"/>
    </source>
</evidence>
<evidence type="ECO:0000256" key="1">
    <source>
        <dbReference type="ARBA" id="ARBA00004651"/>
    </source>
</evidence>